<dbReference type="EMBL" id="HBEK01001467">
    <property type="protein sequence ID" value="CAD8390868.1"/>
    <property type="molecule type" value="Transcribed_RNA"/>
</dbReference>
<protein>
    <submittedName>
        <fullName evidence="1">Uncharacterized protein</fullName>
    </submittedName>
</protein>
<name>A0A7S0BDD0_9RHOD</name>
<evidence type="ECO:0000313" key="1">
    <source>
        <dbReference type="EMBL" id="CAD8390868.1"/>
    </source>
</evidence>
<accession>A0A7S0BDD0</accession>
<organism evidence="1">
    <name type="scientific">Rhodosorus marinus</name>
    <dbReference type="NCBI Taxonomy" id="101924"/>
    <lineage>
        <taxon>Eukaryota</taxon>
        <taxon>Rhodophyta</taxon>
        <taxon>Stylonematophyceae</taxon>
        <taxon>Stylonematales</taxon>
        <taxon>Stylonemataceae</taxon>
        <taxon>Rhodosorus</taxon>
    </lineage>
</organism>
<proteinExistence type="predicted"/>
<reference evidence="1" key="1">
    <citation type="submission" date="2021-01" db="EMBL/GenBank/DDBJ databases">
        <authorList>
            <person name="Corre E."/>
            <person name="Pelletier E."/>
            <person name="Niang G."/>
            <person name="Scheremetjew M."/>
            <person name="Finn R."/>
            <person name="Kale V."/>
            <person name="Holt S."/>
            <person name="Cochrane G."/>
            <person name="Meng A."/>
            <person name="Brown T."/>
            <person name="Cohen L."/>
        </authorList>
    </citation>
    <scope>NUCLEOTIDE SEQUENCE</scope>
    <source>
        <strain evidence="1">UTEX LB 2760</strain>
    </source>
</reference>
<gene>
    <name evidence="1" type="ORF">RMAR0315_LOCUS843</name>
</gene>
<dbReference type="AlphaFoldDB" id="A0A7S0BDD0"/>
<sequence length="165" mass="17748">MRHPIVRGCFIDDRSTIRALHSYDSPTSVLLGQVVEPSQSLVFWILEKIGDALERGAKAVDGGTKAVGKVFSFLPPLSIGIGFGTGCGVGLGWSFQQVRREGLISPPRYFAGCGAGIGVGLGVGQGFGRNLTRDNRPEYLQPKDPGQIEREIRAFFSNLLGVSKE</sequence>